<dbReference type="CDD" id="cd06559">
    <property type="entry name" value="Endonuclease_V"/>
    <property type="match status" value="1"/>
</dbReference>
<accession>A0A7Y9C4I1</accession>
<feature type="binding site" evidence="6">
    <location>
        <position position="106"/>
    </location>
    <ligand>
        <name>Mg(2+)</name>
        <dbReference type="ChEBI" id="CHEBI:18420"/>
    </ligand>
</feature>
<comment type="cofactor">
    <cofactor evidence="6">
        <name>Mg(2+)</name>
        <dbReference type="ChEBI" id="CHEBI:18420"/>
    </cofactor>
</comment>
<dbReference type="Gene3D" id="3.30.2170.10">
    <property type="entry name" value="archaeoglobus fulgidus dsm 4304 superfamily"/>
    <property type="match status" value="1"/>
</dbReference>
<keyword evidence="3 6" id="KW-0540">Nuclease</keyword>
<dbReference type="GO" id="GO:0005737">
    <property type="term" value="C:cytoplasm"/>
    <property type="evidence" value="ECO:0007669"/>
    <property type="project" value="UniProtKB-SubCell"/>
</dbReference>
<proteinExistence type="inferred from homology"/>
<sequence length="227" mass="25298">MTYDNLTITEATNIQKELRAKINLEPLDKPIKLVAGADVSFNKFSTTVYAGIVVMDFPQMTIRQIALAKDETAFPYVSGYLAFREMPALQKAWEMLNLKPDVLILDGQGITHPRKMGIATHFGILENQPTIGCAKSMLSGKFDDLGLEKFSSAPIVIKEELSGYALRTKNAVKPIYISPGNMISNEQSLEIVTECVGKYRIPEPTRIAHEKVNLFRTGKLDEGLYEL</sequence>
<evidence type="ECO:0000313" key="7">
    <source>
        <dbReference type="EMBL" id="NYA69930.1"/>
    </source>
</evidence>
<dbReference type="AlphaFoldDB" id="A0A7Y9C4I1"/>
<comment type="caution">
    <text evidence="7">The sequence shown here is derived from an EMBL/GenBank/DDBJ whole genome shotgun (WGS) entry which is preliminary data.</text>
</comment>
<keyword evidence="8" id="KW-1185">Reference proteome</keyword>
<evidence type="ECO:0000256" key="4">
    <source>
        <dbReference type="ARBA" id="ARBA00022759"/>
    </source>
</evidence>
<dbReference type="Proteomes" id="UP000535020">
    <property type="component" value="Unassembled WGS sequence"/>
</dbReference>
<dbReference type="Pfam" id="PF04493">
    <property type="entry name" value="Endonuclease_5"/>
    <property type="match status" value="1"/>
</dbReference>
<keyword evidence="6" id="KW-0479">Metal-binding</keyword>
<dbReference type="GO" id="GO:0043737">
    <property type="term" value="F:deoxyribonuclease V activity"/>
    <property type="evidence" value="ECO:0007669"/>
    <property type="project" value="UniProtKB-UniRule"/>
</dbReference>
<dbReference type="PANTHER" id="PTHR28511">
    <property type="entry name" value="ENDONUCLEASE V"/>
    <property type="match status" value="1"/>
</dbReference>
<dbReference type="EMBL" id="JACBJI010000001">
    <property type="protein sequence ID" value="NYA69930.1"/>
    <property type="molecule type" value="Genomic_DNA"/>
</dbReference>
<feature type="site" description="Interaction with target DNA" evidence="6">
    <location>
        <position position="76"/>
    </location>
</feature>
<keyword evidence="4 6" id="KW-0255">Endonuclease</keyword>
<keyword evidence="2 6" id="KW-0963">Cytoplasm</keyword>
<dbReference type="NCBIfam" id="NF008629">
    <property type="entry name" value="PRK11617.1"/>
    <property type="match status" value="1"/>
</dbReference>
<comment type="subcellular location">
    <subcellularLocation>
        <location evidence="1 6">Cytoplasm</location>
    </subcellularLocation>
</comment>
<comment type="catalytic activity">
    <reaction evidence="6">
        <text>Endonucleolytic cleavage at apurinic or apyrimidinic sites to products with a 5'-phosphate.</text>
        <dbReference type="EC" id="3.1.21.7"/>
    </reaction>
</comment>
<dbReference type="HAMAP" id="MF_00801">
    <property type="entry name" value="Endonuclease_5"/>
    <property type="match status" value="1"/>
</dbReference>
<evidence type="ECO:0000313" key="8">
    <source>
        <dbReference type="Proteomes" id="UP000535020"/>
    </source>
</evidence>
<dbReference type="GO" id="GO:0003727">
    <property type="term" value="F:single-stranded RNA binding"/>
    <property type="evidence" value="ECO:0007669"/>
    <property type="project" value="TreeGrafter"/>
</dbReference>
<evidence type="ECO:0000256" key="3">
    <source>
        <dbReference type="ARBA" id="ARBA00022722"/>
    </source>
</evidence>
<keyword evidence="6" id="KW-0460">Magnesium</keyword>
<name>A0A7Y9C4I1_9FLAO</name>
<protein>
    <recommendedName>
        <fullName evidence="6">Endonuclease V</fullName>
        <ecNumber evidence="6">3.1.21.7</ecNumber>
    </recommendedName>
    <alternativeName>
        <fullName evidence="6">Deoxyinosine 3'endonuclease</fullName>
    </alternativeName>
    <alternativeName>
        <fullName evidence="6">Deoxyribonuclease V</fullName>
        <shortName evidence="6">DNase V</shortName>
    </alternativeName>
</protein>
<reference evidence="7 8" key="1">
    <citation type="submission" date="2020-07" db="EMBL/GenBank/DDBJ databases">
        <authorList>
            <person name="Sun Q."/>
        </authorList>
    </citation>
    <scope>NUCLEOTIDE SEQUENCE [LARGE SCALE GENOMIC DNA]</scope>
    <source>
        <strain evidence="7 8">MAH-1</strain>
    </source>
</reference>
<evidence type="ECO:0000256" key="1">
    <source>
        <dbReference type="ARBA" id="ARBA00004496"/>
    </source>
</evidence>
<dbReference type="InterPro" id="IPR007581">
    <property type="entry name" value="Endonuclease-V"/>
</dbReference>
<evidence type="ECO:0000256" key="2">
    <source>
        <dbReference type="ARBA" id="ARBA00022490"/>
    </source>
</evidence>
<dbReference type="GO" id="GO:0000287">
    <property type="term" value="F:magnesium ion binding"/>
    <property type="evidence" value="ECO:0007669"/>
    <property type="project" value="UniProtKB-UniRule"/>
</dbReference>
<keyword evidence="6" id="KW-0234">DNA repair</keyword>
<dbReference type="PANTHER" id="PTHR28511:SF1">
    <property type="entry name" value="ENDONUCLEASE V"/>
    <property type="match status" value="1"/>
</dbReference>
<comment type="function">
    <text evidence="6">DNA repair enzyme involved in the repair of deaminated bases. Selectively cleaves double-stranded DNA at the second phosphodiester bond 3' to a deoxyinosine leaving behind the intact lesion on the nicked DNA.</text>
</comment>
<dbReference type="GO" id="GO:0016891">
    <property type="term" value="F:RNA endonuclease activity producing 5'-phosphomonoesters, hydrolytic mechanism"/>
    <property type="evidence" value="ECO:0007669"/>
    <property type="project" value="TreeGrafter"/>
</dbReference>
<keyword evidence="5 6" id="KW-0378">Hydrolase</keyword>
<keyword evidence="6" id="KW-0227">DNA damage</keyword>
<evidence type="ECO:0000256" key="5">
    <source>
        <dbReference type="ARBA" id="ARBA00022801"/>
    </source>
</evidence>
<gene>
    <name evidence="6" type="primary">nfi</name>
    <name evidence="7" type="ORF">HZF10_03285</name>
</gene>
<organism evidence="7 8">
    <name type="scientific">Flavobacterium agri</name>
    <dbReference type="NCBI Taxonomy" id="2743471"/>
    <lineage>
        <taxon>Bacteria</taxon>
        <taxon>Pseudomonadati</taxon>
        <taxon>Bacteroidota</taxon>
        <taxon>Flavobacteriia</taxon>
        <taxon>Flavobacteriales</taxon>
        <taxon>Flavobacteriaceae</taxon>
        <taxon>Flavobacterium</taxon>
    </lineage>
</organism>
<dbReference type="RefSeq" id="WP_176004750.1">
    <property type="nucleotide sequence ID" value="NZ_JABWMI010000005.1"/>
</dbReference>
<feature type="binding site" evidence="6">
    <location>
        <position position="38"/>
    </location>
    <ligand>
        <name>Mg(2+)</name>
        <dbReference type="ChEBI" id="CHEBI:18420"/>
    </ligand>
</feature>
<dbReference type="GO" id="GO:0006281">
    <property type="term" value="P:DNA repair"/>
    <property type="evidence" value="ECO:0007669"/>
    <property type="project" value="UniProtKB-UniRule"/>
</dbReference>
<comment type="similarity">
    <text evidence="6">Belongs to the endonuclease V family.</text>
</comment>
<dbReference type="EC" id="3.1.21.7" evidence="6"/>
<evidence type="ECO:0000256" key="6">
    <source>
        <dbReference type="HAMAP-Rule" id="MF_00801"/>
    </source>
</evidence>